<dbReference type="EMBL" id="BQNB010019783">
    <property type="protein sequence ID" value="GJT89001.1"/>
    <property type="molecule type" value="Genomic_DNA"/>
</dbReference>
<reference evidence="2" key="2">
    <citation type="submission" date="2022-01" db="EMBL/GenBank/DDBJ databases">
        <authorList>
            <person name="Yamashiro T."/>
            <person name="Shiraishi A."/>
            <person name="Satake H."/>
            <person name="Nakayama K."/>
        </authorList>
    </citation>
    <scope>NUCLEOTIDE SEQUENCE</scope>
</reference>
<evidence type="ECO:0000313" key="3">
    <source>
        <dbReference type="Proteomes" id="UP001151760"/>
    </source>
</evidence>
<feature type="coiled-coil region" evidence="1">
    <location>
        <begin position="142"/>
        <end position="176"/>
    </location>
</feature>
<evidence type="ECO:0000256" key="1">
    <source>
        <dbReference type="SAM" id="Coils"/>
    </source>
</evidence>
<proteinExistence type="predicted"/>
<reference evidence="2" key="1">
    <citation type="journal article" date="2022" name="Int. J. Mol. Sci.">
        <title>Draft Genome of Tanacetum Coccineum: Genomic Comparison of Closely Related Tanacetum-Family Plants.</title>
        <authorList>
            <person name="Yamashiro T."/>
            <person name="Shiraishi A."/>
            <person name="Nakayama K."/>
            <person name="Satake H."/>
        </authorList>
    </citation>
    <scope>NUCLEOTIDE SEQUENCE</scope>
</reference>
<gene>
    <name evidence="2" type="ORF">Tco_1070718</name>
</gene>
<keyword evidence="1" id="KW-0175">Coiled coil</keyword>
<protein>
    <submittedName>
        <fullName evidence="2">Uncharacterized protein</fullName>
    </submittedName>
</protein>
<organism evidence="2 3">
    <name type="scientific">Tanacetum coccineum</name>
    <dbReference type="NCBI Taxonomy" id="301880"/>
    <lineage>
        <taxon>Eukaryota</taxon>
        <taxon>Viridiplantae</taxon>
        <taxon>Streptophyta</taxon>
        <taxon>Embryophyta</taxon>
        <taxon>Tracheophyta</taxon>
        <taxon>Spermatophyta</taxon>
        <taxon>Magnoliopsida</taxon>
        <taxon>eudicotyledons</taxon>
        <taxon>Gunneridae</taxon>
        <taxon>Pentapetalae</taxon>
        <taxon>asterids</taxon>
        <taxon>campanulids</taxon>
        <taxon>Asterales</taxon>
        <taxon>Asteraceae</taxon>
        <taxon>Asteroideae</taxon>
        <taxon>Anthemideae</taxon>
        <taxon>Anthemidinae</taxon>
        <taxon>Tanacetum</taxon>
    </lineage>
</organism>
<accession>A0ABQ5HM81</accession>
<name>A0ABQ5HM81_9ASTR</name>
<keyword evidence="3" id="KW-1185">Reference proteome</keyword>
<comment type="caution">
    <text evidence="2">The sequence shown here is derived from an EMBL/GenBank/DDBJ whole genome shotgun (WGS) entry which is preliminary data.</text>
</comment>
<evidence type="ECO:0000313" key="2">
    <source>
        <dbReference type="EMBL" id="GJT89001.1"/>
    </source>
</evidence>
<sequence length="354" mass="41523">MLLTIKDEVGSNLKDEENDFMLDNSYEDEILEELTVAVIMMAQIQLADENADECVKRKTIIHTSDDDQIDSNIMFDDLYVENNGDTSEHDSNAHDEYHDIQMLTYNVQREAENPKRLNNELKRQKEFLQPEFKTFKDWVKIIESKTIQCSKYKETCEELEREIRADKDTIERILKEKDKIESDFLDKNEKIIIQIMNTQLAKMLSKNEKMGYLEDISQPKMYNGDMFYSVNLKIDPPDSDETLEDAEESRLEMRNKIVQINYGKLNALYETFVAQQELYVGQTYFSIPSTYNNGSEPKDVTLDLSNLKMPKESKLLKMFDTMGVAINGLQTRIDKTLLDDRQRRWMSDNQNSLR</sequence>
<dbReference type="Proteomes" id="UP001151760">
    <property type="component" value="Unassembled WGS sequence"/>
</dbReference>